<dbReference type="Proteomes" id="UP000076482">
    <property type="component" value="Unassembled WGS sequence"/>
</dbReference>
<dbReference type="GO" id="GO:0015074">
    <property type="term" value="P:DNA integration"/>
    <property type="evidence" value="ECO:0007669"/>
    <property type="project" value="InterPro"/>
</dbReference>
<name>A0A164PBY3_BACCE</name>
<sequence length="563" mass="67263">MTSTFNYTLEALDEFNDYTFNLENIVEQAKVIISEEVRAGRMIEGEFNSDKWRFISITRHNTLHINFGESPKIPSLQNGITKKITAIKCWIATLIPNYSIETIKSYYEYLKEFLLLSHNLDETFQEQVQLYLLHKCDDRKRWNLCIPTLNFLDFYEEFDKNQLYTNLLLSIKKDININNVMGLVRSLPSAQDILAFSWVLEDFFLSIQKEDKNYLRYAPIAIWWEISNLIPMRPSEFCGIERNCLVEENNRFYIRLPRLKQKENTRKIQVIDKISIPFSVFSKLKNYISLTDPFGESETLISSSSIRLRKLGSRINYFENRFTYNNLCVLLDEFYKNIVEEIYKISYKNRIRLGDTRHFAFLNLMRQGYHPVEIARLGGHTSLQAQYHYQQHLTYWVDVEIVQLMQRFNFFRENDARPPKNINNYSKNHSFYYLDDEFIQEKVLKRNSTGFKTEVEIGFCTDPNMYCQVDKCFYCEHWQIDSDEYLQKQKEIEAELQSCKNEIQRLIKTMNDLYRIALNESFENDLSEFSQEYNKDLFYTKSQLDHIVNKTIHFSNRLVQKGK</sequence>
<reference evidence="3 4" key="1">
    <citation type="submission" date="2015-09" db="EMBL/GenBank/DDBJ databases">
        <title>Bacillus cereus food isolates.</title>
        <authorList>
            <person name="Boekhorst J."/>
        </authorList>
    </citation>
    <scope>NUCLEOTIDE SEQUENCE [LARGE SCALE GENOMIC DNA]</scope>
    <source>
        <strain evidence="3 4">B4088</strain>
    </source>
</reference>
<keyword evidence="2" id="KW-0175">Coiled coil</keyword>
<comment type="caution">
    <text evidence="3">The sequence shown here is derived from an EMBL/GenBank/DDBJ whole genome shotgun (WGS) entry which is preliminary data.</text>
</comment>
<dbReference type="EMBL" id="LJKE01000041">
    <property type="protein sequence ID" value="KZD66769.1"/>
    <property type="molecule type" value="Genomic_DNA"/>
</dbReference>
<evidence type="ECO:0000313" key="3">
    <source>
        <dbReference type="EMBL" id="KZD66769.1"/>
    </source>
</evidence>
<accession>A0A164PBY3</accession>
<dbReference type="PATRIC" id="fig|1396.535.peg.2974"/>
<dbReference type="RefSeq" id="WP_063260752.1">
    <property type="nucleotide sequence ID" value="NZ_LJKE01000041.1"/>
</dbReference>
<evidence type="ECO:0000256" key="1">
    <source>
        <dbReference type="ARBA" id="ARBA00023172"/>
    </source>
</evidence>
<dbReference type="InterPro" id="IPR013762">
    <property type="entry name" value="Integrase-like_cat_sf"/>
</dbReference>
<dbReference type="GO" id="GO:0006310">
    <property type="term" value="P:DNA recombination"/>
    <property type="evidence" value="ECO:0007669"/>
    <property type="project" value="UniProtKB-KW"/>
</dbReference>
<dbReference type="InterPro" id="IPR011010">
    <property type="entry name" value="DNA_brk_join_enz"/>
</dbReference>
<evidence type="ECO:0000256" key="2">
    <source>
        <dbReference type="SAM" id="Coils"/>
    </source>
</evidence>
<proteinExistence type="predicted"/>
<dbReference type="AlphaFoldDB" id="A0A164PBY3"/>
<dbReference type="GO" id="GO:0003677">
    <property type="term" value="F:DNA binding"/>
    <property type="evidence" value="ECO:0007669"/>
    <property type="project" value="InterPro"/>
</dbReference>
<dbReference type="SUPFAM" id="SSF56349">
    <property type="entry name" value="DNA breaking-rejoining enzymes"/>
    <property type="match status" value="1"/>
</dbReference>
<protein>
    <submittedName>
        <fullName evidence="3">Phage integrase family protein</fullName>
    </submittedName>
</protein>
<organism evidence="3 4">
    <name type="scientific">Bacillus cereus</name>
    <dbReference type="NCBI Taxonomy" id="1396"/>
    <lineage>
        <taxon>Bacteria</taxon>
        <taxon>Bacillati</taxon>
        <taxon>Bacillota</taxon>
        <taxon>Bacilli</taxon>
        <taxon>Bacillales</taxon>
        <taxon>Bacillaceae</taxon>
        <taxon>Bacillus</taxon>
        <taxon>Bacillus cereus group</taxon>
    </lineage>
</organism>
<evidence type="ECO:0000313" key="4">
    <source>
        <dbReference type="Proteomes" id="UP000076482"/>
    </source>
</evidence>
<dbReference type="CDD" id="cd00397">
    <property type="entry name" value="DNA_BRE_C"/>
    <property type="match status" value="1"/>
</dbReference>
<keyword evidence="1" id="KW-0233">DNA recombination</keyword>
<gene>
    <name evidence="3" type="ORF">B4088_1980</name>
</gene>
<feature type="coiled-coil region" evidence="2">
    <location>
        <begin position="482"/>
        <end position="516"/>
    </location>
</feature>
<dbReference type="Gene3D" id="1.10.443.10">
    <property type="entry name" value="Intergrase catalytic core"/>
    <property type="match status" value="1"/>
</dbReference>